<accession>A0A6C0ENN3</accession>
<protein>
    <submittedName>
        <fullName evidence="1">Uncharacterized protein</fullName>
    </submittedName>
</protein>
<evidence type="ECO:0000313" key="1">
    <source>
        <dbReference type="EMBL" id="QHT29950.1"/>
    </source>
</evidence>
<dbReference type="EMBL" id="MN738888">
    <property type="protein sequence ID" value="QHT29950.1"/>
    <property type="molecule type" value="Genomic_DNA"/>
</dbReference>
<sequence length="141" mass="16487">MAARELTPTEVAEGERNISDKQLTATEIQALVRNMDHSKKKWRHLRQEEFMEKMKVENEFLFFNFPSLWQMHAEDRLDSTFFEMLALKRKIEKGEITDEQASVMVGQRLFQRFAPSTVQSNTNSGPPPMSYADYYKKFGGN</sequence>
<proteinExistence type="predicted"/>
<reference evidence="1" key="1">
    <citation type="journal article" date="2020" name="Nature">
        <title>Giant virus diversity and host interactions through global metagenomics.</title>
        <authorList>
            <person name="Schulz F."/>
            <person name="Roux S."/>
            <person name="Paez-Espino D."/>
            <person name="Jungbluth S."/>
            <person name="Walsh D.A."/>
            <person name="Denef V.J."/>
            <person name="McMahon K.D."/>
            <person name="Konstantinidis K.T."/>
            <person name="Eloe-Fadrosh E.A."/>
            <person name="Kyrpides N.C."/>
            <person name="Woyke T."/>
        </authorList>
    </citation>
    <scope>NUCLEOTIDE SEQUENCE</scope>
    <source>
        <strain evidence="1">GVMAG-M-3300009068-25</strain>
    </source>
</reference>
<organism evidence="1">
    <name type="scientific">viral metagenome</name>
    <dbReference type="NCBI Taxonomy" id="1070528"/>
    <lineage>
        <taxon>unclassified sequences</taxon>
        <taxon>metagenomes</taxon>
        <taxon>organismal metagenomes</taxon>
    </lineage>
</organism>
<dbReference type="AlphaFoldDB" id="A0A6C0ENN3"/>
<name>A0A6C0ENN3_9ZZZZ</name>